<dbReference type="Gene3D" id="3.40.50.200">
    <property type="entry name" value="Peptidase S8/S53 domain"/>
    <property type="match status" value="1"/>
</dbReference>
<feature type="signal peptide" evidence="3">
    <location>
        <begin position="1"/>
        <end position="24"/>
    </location>
</feature>
<dbReference type="NCBIfam" id="TIGR04183">
    <property type="entry name" value="Por_Secre_tail"/>
    <property type="match status" value="1"/>
</dbReference>
<comment type="similarity">
    <text evidence="1 2">Belongs to the peptidase S8 family.</text>
</comment>
<evidence type="ECO:0000259" key="5">
    <source>
        <dbReference type="Pfam" id="PF18962"/>
    </source>
</evidence>
<dbReference type="EMBL" id="JABAIA010000002">
    <property type="protein sequence ID" value="NLR66658.1"/>
    <property type="molecule type" value="Genomic_DNA"/>
</dbReference>
<dbReference type="InterPro" id="IPR000209">
    <property type="entry name" value="Peptidase_S8/S53_dom"/>
</dbReference>
<dbReference type="Pfam" id="PF18962">
    <property type="entry name" value="Por_Secre_tail"/>
    <property type="match status" value="1"/>
</dbReference>
<evidence type="ECO:0000313" key="6">
    <source>
        <dbReference type="EMBL" id="NLR66658.1"/>
    </source>
</evidence>
<dbReference type="RefSeq" id="WP_168872572.1">
    <property type="nucleotide sequence ID" value="NZ_JABAIA010000002.1"/>
</dbReference>
<keyword evidence="3" id="KW-0732">Signal</keyword>
<dbReference type="PANTHER" id="PTHR43399:SF4">
    <property type="entry name" value="CELL WALL-ASSOCIATED PROTEASE"/>
    <property type="match status" value="1"/>
</dbReference>
<accession>A0A847S0L0</accession>
<dbReference type="InterPro" id="IPR008979">
    <property type="entry name" value="Galactose-bd-like_sf"/>
</dbReference>
<evidence type="ECO:0000256" key="1">
    <source>
        <dbReference type="ARBA" id="ARBA00011073"/>
    </source>
</evidence>
<dbReference type="PANTHER" id="PTHR43399">
    <property type="entry name" value="SUBTILISIN-RELATED"/>
    <property type="match status" value="1"/>
</dbReference>
<dbReference type="SUPFAM" id="SSF52743">
    <property type="entry name" value="Subtilisin-like"/>
    <property type="match status" value="1"/>
</dbReference>
<dbReference type="Pfam" id="PF00082">
    <property type="entry name" value="Peptidase_S8"/>
    <property type="match status" value="1"/>
</dbReference>
<dbReference type="PROSITE" id="PS51892">
    <property type="entry name" value="SUBTILASE"/>
    <property type="match status" value="1"/>
</dbReference>
<feature type="domain" description="Peptidase S8/S53" evidence="4">
    <location>
        <begin position="205"/>
        <end position="451"/>
    </location>
</feature>
<evidence type="ECO:0000256" key="2">
    <source>
        <dbReference type="PROSITE-ProRule" id="PRU01240"/>
    </source>
</evidence>
<feature type="domain" description="Secretion system C-terminal sorting" evidence="5">
    <location>
        <begin position="866"/>
        <end position="936"/>
    </location>
</feature>
<proteinExistence type="inferred from homology"/>
<feature type="chain" id="PRO_5032558741" evidence="3">
    <location>
        <begin position="25"/>
        <end position="938"/>
    </location>
</feature>
<dbReference type="GO" id="GO:0004252">
    <property type="term" value="F:serine-type endopeptidase activity"/>
    <property type="evidence" value="ECO:0007669"/>
    <property type="project" value="InterPro"/>
</dbReference>
<dbReference type="AlphaFoldDB" id="A0A847S0L0"/>
<gene>
    <name evidence="6" type="ORF">HGH92_20280</name>
</gene>
<dbReference type="InterPro" id="IPR034058">
    <property type="entry name" value="TagA/B/C/D_pept_dom"/>
</dbReference>
<evidence type="ECO:0000256" key="3">
    <source>
        <dbReference type="SAM" id="SignalP"/>
    </source>
</evidence>
<dbReference type="CDD" id="cd04842">
    <property type="entry name" value="Peptidases_S8_Kp43_protease"/>
    <property type="match status" value="1"/>
</dbReference>
<dbReference type="InterPro" id="IPR051048">
    <property type="entry name" value="Peptidase_S8/S53_subtilisin"/>
</dbReference>
<evidence type="ECO:0000259" key="4">
    <source>
        <dbReference type="Pfam" id="PF00082"/>
    </source>
</evidence>
<sequence>MKKKTVNVLSALILLLSLHPSAMAQQRTREVVMIKRYAADTLTASPTKAPLFVKFITIPDDRTLARCGVIRALTGRHYILQLLPADSTLRKKVQYSYIASPNYKATDALLAQLESLQPIDSIEVQVSYSGEHFSAARTQTLYMIDRYHAAVVKLQQRDWPSLIALSDVTGANQVRHASPEVIINTINPYVNRINVAQQQFPMIRGKSITVSVKEDLFDTTDIDLSGRYLRSALQSNVNSAHATIMATLLAGAGNSGANGLGVAPEARLTSSSASVLFPDADTYYRSFGITVQNHSYGIPIEYDYDAEAVAYDQQIRAADTLLHVFSAGNSGTTIPSGGRYQGVGAFSNLTGNFKQAKNVIVVGGTEANFDVATLASRGPAYDGRIKPEIVAYGQDGTSGAAALTSGVVALLQDAYRQLHSIAPSSALVRALLINSAALPAGGRPAYTYGFGSLHAAGALTTLSAGRYRQGTLLPNSTAAFDIPVPAGVRQVKVTLCWNDPAAALKAPKALVNDLDMQAVTPDGTIWLPWVLNPYPAADSLKQPAHRGIDSLNNTEQISIDQPAAGNLHITIKSKNLATADQPFYIVYDFIREPSFAWQNPVNGAILPASQAIPLQWETTYSGNSDISYSIDSGATWIPIVSQVPAQQQMAYWNVPALFNKVLLKLTLTDTSFISPPCYVTPQLTLFTGFNCSDTAMIYWDRLAGASGYQAYTLSQGVMTPYKQLTDTFLFIPKQGNTSVYYAVSPIAPAGWEGLRSYASNYALQGVGCYIKALLADKTTDNQVVLSLSLGSTWLLKNIYWERRSPTGWTRLSTSAVNSGFTNYGYTDSSPYEGVVQYRVALERQDGQIIYSDISSVSILLQHDVLIFPNPVLSQLIILDKNYRERQVVLTDMAGRIVLQRTITDIQEYLPVDRLAPGVYNCSIFVGSQRIYSKQIVKQ</sequence>
<keyword evidence="7" id="KW-1185">Reference proteome</keyword>
<dbReference type="Proteomes" id="UP000570474">
    <property type="component" value="Unassembled WGS sequence"/>
</dbReference>
<comment type="caution">
    <text evidence="6">The sequence shown here is derived from an EMBL/GenBank/DDBJ whole genome shotgun (WGS) entry which is preliminary data.</text>
</comment>
<comment type="caution">
    <text evidence="2">Lacks conserved residue(s) required for the propagation of feature annotation.</text>
</comment>
<dbReference type="Gene3D" id="2.60.120.380">
    <property type="match status" value="1"/>
</dbReference>
<dbReference type="InterPro" id="IPR026444">
    <property type="entry name" value="Secre_tail"/>
</dbReference>
<dbReference type="InterPro" id="IPR036852">
    <property type="entry name" value="Peptidase_S8/S53_dom_sf"/>
</dbReference>
<protein>
    <submittedName>
        <fullName evidence="6">S8 family serine peptidase</fullName>
    </submittedName>
</protein>
<dbReference type="GO" id="GO:0006508">
    <property type="term" value="P:proteolysis"/>
    <property type="evidence" value="ECO:0007669"/>
    <property type="project" value="InterPro"/>
</dbReference>
<name>A0A847S0L0_9BACT</name>
<dbReference type="SUPFAM" id="SSF49785">
    <property type="entry name" value="Galactose-binding domain-like"/>
    <property type="match status" value="1"/>
</dbReference>
<evidence type="ECO:0000313" key="7">
    <source>
        <dbReference type="Proteomes" id="UP000570474"/>
    </source>
</evidence>
<organism evidence="6 7">
    <name type="scientific">Chitinophaga varians</name>
    <dbReference type="NCBI Taxonomy" id="2202339"/>
    <lineage>
        <taxon>Bacteria</taxon>
        <taxon>Pseudomonadati</taxon>
        <taxon>Bacteroidota</taxon>
        <taxon>Chitinophagia</taxon>
        <taxon>Chitinophagales</taxon>
        <taxon>Chitinophagaceae</taxon>
        <taxon>Chitinophaga</taxon>
    </lineage>
</organism>
<reference evidence="6 7" key="1">
    <citation type="submission" date="2020-04" db="EMBL/GenBank/DDBJ databases">
        <authorList>
            <person name="Yin C."/>
        </authorList>
    </citation>
    <scope>NUCLEOTIDE SEQUENCE [LARGE SCALE GENOMIC DNA]</scope>
    <source>
        <strain evidence="6 7">Ae27</strain>
    </source>
</reference>